<sequence>MAETMASRASAQKTAGSFNDQLQKMILDLVSTSSIYCVLDSYFFDQYPEVSYNSAMVGPIILKLKNLNSLFIEVFNQNLYQNLFLFDFFEGIRSC</sequence>
<organism evidence="1 2">
    <name type="scientific">Brachionus plicatilis</name>
    <name type="common">Marine rotifer</name>
    <name type="synonym">Brachionus muelleri</name>
    <dbReference type="NCBI Taxonomy" id="10195"/>
    <lineage>
        <taxon>Eukaryota</taxon>
        <taxon>Metazoa</taxon>
        <taxon>Spiralia</taxon>
        <taxon>Gnathifera</taxon>
        <taxon>Rotifera</taxon>
        <taxon>Eurotatoria</taxon>
        <taxon>Monogononta</taxon>
        <taxon>Pseudotrocha</taxon>
        <taxon>Ploima</taxon>
        <taxon>Brachionidae</taxon>
        <taxon>Brachionus</taxon>
    </lineage>
</organism>
<gene>
    <name evidence="1" type="ORF">BpHYR1_025766</name>
</gene>
<name>A0A3M7RZK1_BRAPC</name>
<evidence type="ECO:0000313" key="2">
    <source>
        <dbReference type="Proteomes" id="UP000276133"/>
    </source>
</evidence>
<evidence type="ECO:0000313" key="1">
    <source>
        <dbReference type="EMBL" id="RNA28966.1"/>
    </source>
</evidence>
<proteinExistence type="predicted"/>
<dbReference type="AlphaFoldDB" id="A0A3M7RZK1"/>
<comment type="caution">
    <text evidence="1">The sequence shown here is derived from an EMBL/GenBank/DDBJ whole genome shotgun (WGS) entry which is preliminary data.</text>
</comment>
<protein>
    <submittedName>
        <fullName evidence="1">Uncharacterized protein</fullName>
    </submittedName>
</protein>
<reference evidence="1 2" key="1">
    <citation type="journal article" date="2018" name="Sci. Rep.">
        <title>Genomic signatures of local adaptation to the degree of environmental predictability in rotifers.</title>
        <authorList>
            <person name="Franch-Gras L."/>
            <person name="Hahn C."/>
            <person name="Garcia-Roger E.M."/>
            <person name="Carmona M.J."/>
            <person name="Serra M."/>
            <person name="Gomez A."/>
        </authorList>
    </citation>
    <scope>NUCLEOTIDE SEQUENCE [LARGE SCALE GENOMIC DNA]</scope>
    <source>
        <strain evidence="1">HYR1</strain>
    </source>
</reference>
<dbReference type="EMBL" id="REGN01002303">
    <property type="protein sequence ID" value="RNA28966.1"/>
    <property type="molecule type" value="Genomic_DNA"/>
</dbReference>
<keyword evidence="2" id="KW-1185">Reference proteome</keyword>
<accession>A0A3M7RZK1</accession>
<dbReference type="Proteomes" id="UP000276133">
    <property type="component" value="Unassembled WGS sequence"/>
</dbReference>